<evidence type="ECO:0000313" key="12">
    <source>
        <dbReference type="EMBL" id="SVE73365.1"/>
    </source>
</evidence>
<keyword evidence="8" id="KW-0131">Cell cycle</keyword>
<feature type="region of interest" description="Disordered" evidence="9">
    <location>
        <begin position="369"/>
        <end position="389"/>
    </location>
</feature>
<proteinExistence type="evidence at transcript level"/>
<dbReference type="GO" id="GO:0005737">
    <property type="term" value="C:cytoplasm"/>
    <property type="evidence" value="ECO:0007669"/>
    <property type="project" value="UniProtKB-SubCell"/>
</dbReference>
<evidence type="ECO:0000256" key="7">
    <source>
        <dbReference type="ARBA" id="ARBA00023242"/>
    </source>
</evidence>
<name>A0A4Y7M0S2_9CRUS</name>
<evidence type="ECO:0000256" key="3">
    <source>
        <dbReference type="ARBA" id="ARBA00008726"/>
    </source>
</evidence>
<keyword evidence="4" id="KW-0963">Cytoplasm</keyword>
<dbReference type="InterPro" id="IPR051421">
    <property type="entry name" value="RNA_Proc_DNA_Dmg_Regulator"/>
</dbReference>
<organism evidence="12">
    <name type="scientific">Ceriodaphnia reticulata</name>
    <dbReference type="NCBI Taxonomy" id="302197"/>
    <lineage>
        <taxon>Eukaryota</taxon>
        <taxon>Metazoa</taxon>
        <taxon>Ecdysozoa</taxon>
        <taxon>Arthropoda</taxon>
        <taxon>Crustacea</taxon>
        <taxon>Branchiopoda</taxon>
        <taxon>Diplostraca</taxon>
        <taxon>Cladocera</taxon>
        <taxon>Anomopoda</taxon>
        <taxon>Daphniidae</taxon>
        <taxon>Ceriodaphnia</taxon>
    </lineage>
</organism>
<sequence length="389" mass="43101">MANVYLQSVSSPVWFNLEKKPCLSHTYLVDELRRHLGITSQNVPCKFYQGPSEILLGSCSPWPETDTFVRTSISLAGGKGGFGSMLRAIGAQIEKTTNREACRDLSGRRLRDINEEKRLKDWVSKQADREQEKEARKQKKLEKLRQEFHHEFEDPEYFKARSEVTDKAYEALEQGIQASCSTADEPSTKKRKASDEGPAMKKSAMWLGVSDDELDSSEDEEKEASSSSTDNKEENETKPINPAESSNRDQMESNDFETPVAPADIPQSSPSKSVIHTEPPKEQVSITEESAPSTSAASEQPASPTKPEPVAVPTPAPEPTSFEPVNLDDFDSAKDLESLGLNHLKHELTRRGMKCGGALPERASRLFSVKGLSPDEIDPSLLAKPPKKK</sequence>
<dbReference type="GO" id="GO:0006397">
    <property type="term" value="P:mRNA processing"/>
    <property type="evidence" value="ECO:0007669"/>
    <property type="project" value="UniProtKB-KW"/>
</dbReference>
<protein>
    <submittedName>
        <fullName evidence="12">EOG090X0OE5</fullName>
    </submittedName>
</protein>
<dbReference type="GO" id="GO:0008380">
    <property type="term" value="P:RNA splicing"/>
    <property type="evidence" value="ECO:0007669"/>
    <property type="project" value="UniProtKB-KW"/>
</dbReference>
<feature type="compositionally biased region" description="Pro residues" evidence="9">
    <location>
        <begin position="304"/>
        <end position="318"/>
    </location>
</feature>
<feature type="domain" description="SDE2/SF3A3 SAP" evidence="10">
    <location>
        <begin position="320"/>
        <end position="384"/>
    </location>
</feature>
<feature type="compositionally biased region" description="Low complexity" evidence="9">
    <location>
        <begin position="287"/>
        <end position="303"/>
    </location>
</feature>
<evidence type="ECO:0000256" key="8">
    <source>
        <dbReference type="ARBA" id="ARBA00023306"/>
    </source>
</evidence>
<feature type="region of interest" description="Disordered" evidence="9">
    <location>
        <begin position="178"/>
        <end position="328"/>
    </location>
</feature>
<dbReference type="InterPro" id="IPR053822">
    <property type="entry name" value="SDE2-like_dom"/>
</dbReference>
<evidence type="ECO:0000256" key="5">
    <source>
        <dbReference type="ARBA" id="ARBA00022664"/>
    </source>
</evidence>
<evidence type="ECO:0000259" key="11">
    <source>
        <dbReference type="Pfam" id="PF22782"/>
    </source>
</evidence>
<keyword evidence="5" id="KW-0507">mRNA processing</keyword>
<reference evidence="12" key="1">
    <citation type="submission" date="2018-08" db="EMBL/GenBank/DDBJ databases">
        <authorList>
            <person name="Cornetti L."/>
        </authorList>
    </citation>
    <scope>NUCLEOTIDE SEQUENCE</scope>
    <source>
        <strain evidence="12">OM-SAIQ-clone2</strain>
    </source>
</reference>
<evidence type="ECO:0000256" key="6">
    <source>
        <dbReference type="ARBA" id="ARBA00023187"/>
    </source>
</evidence>
<feature type="domain" description="SDE2-like" evidence="11">
    <location>
        <begin position="77"/>
        <end position="173"/>
    </location>
</feature>
<accession>A0A4Y7M0S2</accession>
<evidence type="ECO:0000256" key="4">
    <source>
        <dbReference type="ARBA" id="ARBA00022490"/>
    </source>
</evidence>
<dbReference type="GO" id="GO:0005634">
    <property type="term" value="C:nucleus"/>
    <property type="evidence" value="ECO:0007669"/>
    <property type="project" value="UniProtKB-SubCell"/>
</dbReference>
<comment type="similarity">
    <text evidence="3">Belongs to the SDE2 family.</text>
</comment>
<gene>
    <name evidence="12" type="primary">EOG090X0OE5</name>
</gene>
<evidence type="ECO:0000259" key="10">
    <source>
        <dbReference type="Pfam" id="PF13297"/>
    </source>
</evidence>
<evidence type="ECO:0000256" key="1">
    <source>
        <dbReference type="ARBA" id="ARBA00004123"/>
    </source>
</evidence>
<dbReference type="AlphaFoldDB" id="A0A4Y7M0S2"/>
<evidence type="ECO:0000256" key="9">
    <source>
        <dbReference type="SAM" id="MobiDB-lite"/>
    </source>
</evidence>
<dbReference type="EMBL" id="LR003746">
    <property type="protein sequence ID" value="SVE73365.1"/>
    <property type="molecule type" value="mRNA"/>
</dbReference>
<evidence type="ECO:0000256" key="2">
    <source>
        <dbReference type="ARBA" id="ARBA00004496"/>
    </source>
</evidence>
<dbReference type="PANTHER" id="PTHR12786:SF1">
    <property type="entry name" value="SPLICING REGULATOR SDE2"/>
    <property type="match status" value="1"/>
</dbReference>
<keyword evidence="6" id="KW-0508">mRNA splicing</keyword>
<dbReference type="Pfam" id="PF13297">
    <property type="entry name" value="SDE2_2C"/>
    <property type="match status" value="1"/>
</dbReference>
<dbReference type="PANTHER" id="PTHR12786">
    <property type="entry name" value="SPLICING FACTOR SF3A-RELATED"/>
    <property type="match status" value="1"/>
</dbReference>
<comment type="subcellular location">
    <subcellularLocation>
        <location evidence="2">Cytoplasm</location>
    </subcellularLocation>
    <subcellularLocation>
        <location evidence="1">Nucleus</location>
    </subcellularLocation>
</comment>
<keyword evidence="7" id="KW-0539">Nucleus</keyword>
<feature type="compositionally biased region" description="Acidic residues" evidence="9">
    <location>
        <begin position="210"/>
        <end position="222"/>
    </location>
</feature>
<dbReference type="Pfam" id="PF22782">
    <property type="entry name" value="SDE2"/>
    <property type="match status" value="1"/>
</dbReference>
<dbReference type="InterPro" id="IPR025086">
    <property type="entry name" value="SDE2/SF3A3_SAP"/>
</dbReference>